<feature type="signal peptide" evidence="1">
    <location>
        <begin position="1"/>
        <end position="23"/>
    </location>
</feature>
<comment type="caution">
    <text evidence="2">The sequence shown here is derived from an EMBL/GenBank/DDBJ whole genome shotgun (WGS) entry which is preliminary data.</text>
</comment>
<keyword evidence="1" id="KW-0732">Signal</keyword>
<dbReference type="AlphaFoldDB" id="A0AAQ4F709"/>
<evidence type="ECO:0008006" key="4">
    <source>
        <dbReference type="Google" id="ProtNLM"/>
    </source>
</evidence>
<sequence>MLRQHIRGPLTACFVALASWGSALRTEAPANRTKVDEFVSSVAALPYLNPYLMPAVVLDTEWGGMLRVLNGRVEGARSLHRTDAVVVRLTSTVDLRTRLEMGPVTGVLGVVLTPARVVGPPFAASVIYRTRRSLSFEARAVSMNFSAGTEFESGKARLQALVVRKVLGMNATLDTMDSYGHVVNLFMSVLNRHAERVVRYLVEDVLRTVMAEVIRSADISADSLLKSFLRP</sequence>
<evidence type="ECO:0000313" key="3">
    <source>
        <dbReference type="Proteomes" id="UP001321473"/>
    </source>
</evidence>
<evidence type="ECO:0000313" key="2">
    <source>
        <dbReference type="EMBL" id="KAK8782428.1"/>
    </source>
</evidence>
<dbReference type="Proteomes" id="UP001321473">
    <property type="component" value="Unassembled WGS sequence"/>
</dbReference>
<evidence type="ECO:0000256" key="1">
    <source>
        <dbReference type="SAM" id="SignalP"/>
    </source>
</evidence>
<reference evidence="2 3" key="1">
    <citation type="journal article" date="2023" name="Arcadia Sci">
        <title>De novo assembly of a long-read Amblyomma americanum tick genome.</title>
        <authorList>
            <person name="Chou S."/>
            <person name="Poskanzer K.E."/>
            <person name="Rollins M."/>
            <person name="Thuy-Boun P.S."/>
        </authorList>
    </citation>
    <scope>NUCLEOTIDE SEQUENCE [LARGE SCALE GENOMIC DNA]</scope>
    <source>
        <strain evidence="2">F_SG_1</strain>
        <tissue evidence="2">Salivary glands</tissue>
    </source>
</reference>
<name>A0AAQ4F709_AMBAM</name>
<protein>
    <recommendedName>
        <fullName evidence="4">Secreted protein</fullName>
    </recommendedName>
</protein>
<dbReference type="EMBL" id="JARKHS020006681">
    <property type="protein sequence ID" value="KAK8782428.1"/>
    <property type="molecule type" value="Genomic_DNA"/>
</dbReference>
<accession>A0AAQ4F709</accession>
<feature type="chain" id="PRO_5043047325" description="Secreted protein" evidence="1">
    <location>
        <begin position="24"/>
        <end position="231"/>
    </location>
</feature>
<proteinExistence type="predicted"/>
<organism evidence="2 3">
    <name type="scientific">Amblyomma americanum</name>
    <name type="common">Lone star tick</name>
    <dbReference type="NCBI Taxonomy" id="6943"/>
    <lineage>
        <taxon>Eukaryota</taxon>
        <taxon>Metazoa</taxon>
        <taxon>Ecdysozoa</taxon>
        <taxon>Arthropoda</taxon>
        <taxon>Chelicerata</taxon>
        <taxon>Arachnida</taxon>
        <taxon>Acari</taxon>
        <taxon>Parasitiformes</taxon>
        <taxon>Ixodida</taxon>
        <taxon>Ixodoidea</taxon>
        <taxon>Ixodidae</taxon>
        <taxon>Amblyomminae</taxon>
        <taxon>Amblyomma</taxon>
    </lineage>
</organism>
<keyword evidence="3" id="KW-1185">Reference proteome</keyword>
<gene>
    <name evidence="2" type="ORF">V5799_016233</name>
</gene>